<keyword evidence="3" id="KW-0812">Transmembrane</keyword>
<gene>
    <name evidence="9" type="ORF">GCK72_001347</name>
</gene>
<dbReference type="InterPro" id="IPR026769">
    <property type="entry name" value="Mic13"/>
</dbReference>
<comment type="function">
    <text evidence="8">Component of the MICOS complex, a large protein complex of the mitochondrial inner membrane that plays crucial roles in the maintenance of crista junctions, inner membrane architecture, and formation of contact sites to the outer membrane.</text>
</comment>
<protein>
    <recommendedName>
        <fullName evidence="8">MICOS complex subunit MIC13</fullName>
    </recommendedName>
</protein>
<keyword evidence="6 8" id="KW-0496">Mitochondrion</keyword>
<keyword evidence="4 8" id="KW-0999">Mitochondrion inner membrane</keyword>
<accession>A0A6A5HMR2</accession>
<proteinExistence type="inferred from homology"/>
<evidence type="ECO:0000256" key="5">
    <source>
        <dbReference type="ARBA" id="ARBA00022989"/>
    </source>
</evidence>
<dbReference type="Pfam" id="PF15884">
    <property type="entry name" value="QIL1"/>
    <property type="match status" value="1"/>
</dbReference>
<dbReference type="GeneID" id="9801588"/>
<evidence type="ECO:0000256" key="1">
    <source>
        <dbReference type="ARBA" id="ARBA00004434"/>
    </source>
</evidence>
<evidence type="ECO:0000313" key="9">
    <source>
        <dbReference type="EMBL" id="KAF1769530.1"/>
    </source>
</evidence>
<organism evidence="9 10">
    <name type="scientific">Caenorhabditis remanei</name>
    <name type="common">Caenorhabditis vulgaris</name>
    <dbReference type="NCBI Taxonomy" id="31234"/>
    <lineage>
        <taxon>Eukaryota</taxon>
        <taxon>Metazoa</taxon>
        <taxon>Ecdysozoa</taxon>
        <taxon>Nematoda</taxon>
        <taxon>Chromadorea</taxon>
        <taxon>Rhabditida</taxon>
        <taxon>Rhabditina</taxon>
        <taxon>Rhabditomorpha</taxon>
        <taxon>Rhabditoidea</taxon>
        <taxon>Rhabditidae</taxon>
        <taxon>Peloderinae</taxon>
        <taxon>Caenorhabditis</taxon>
    </lineage>
</organism>
<dbReference type="GO" id="GO:0061617">
    <property type="term" value="C:MICOS complex"/>
    <property type="evidence" value="ECO:0007669"/>
    <property type="project" value="UniProtKB-UniRule"/>
</dbReference>
<evidence type="ECO:0000256" key="7">
    <source>
        <dbReference type="ARBA" id="ARBA00023136"/>
    </source>
</evidence>
<comment type="caution">
    <text evidence="9">The sequence shown here is derived from an EMBL/GenBank/DDBJ whole genome shotgun (WGS) entry which is preliminary data.</text>
</comment>
<dbReference type="RefSeq" id="XP_003111253.2">
    <property type="nucleotide sequence ID" value="XM_003111205.2"/>
</dbReference>
<keyword evidence="5" id="KW-1133">Transmembrane helix</keyword>
<dbReference type="GO" id="GO:0044284">
    <property type="term" value="C:mitochondrial crista junction"/>
    <property type="evidence" value="ECO:0007669"/>
    <property type="project" value="TreeGrafter"/>
</dbReference>
<name>A0A6A5HMR2_CAERE</name>
<dbReference type="EMBL" id="WUAV01000001">
    <property type="protein sequence ID" value="KAF1769530.1"/>
    <property type="molecule type" value="Genomic_DNA"/>
</dbReference>
<evidence type="ECO:0000256" key="3">
    <source>
        <dbReference type="ARBA" id="ARBA00022692"/>
    </source>
</evidence>
<reference evidence="9 10" key="1">
    <citation type="submission" date="2019-12" db="EMBL/GenBank/DDBJ databases">
        <title>Chromosome-level assembly of the Caenorhabditis remanei genome.</title>
        <authorList>
            <person name="Teterina A.A."/>
            <person name="Willis J.H."/>
            <person name="Phillips P.C."/>
        </authorList>
    </citation>
    <scope>NUCLEOTIDE SEQUENCE [LARGE SCALE GENOMIC DNA]</scope>
    <source>
        <strain evidence="9 10">PX506</strain>
        <tissue evidence="9">Whole organism</tissue>
    </source>
</reference>
<comment type="subcellular location">
    <subcellularLocation>
        <location evidence="1 8">Mitochondrion inner membrane</location>
        <topology evidence="1 8">Single-pass membrane protein</topology>
    </subcellularLocation>
</comment>
<evidence type="ECO:0000256" key="4">
    <source>
        <dbReference type="ARBA" id="ARBA00022792"/>
    </source>
</evidence>
<dbReference type="Proteomes" id="UP000483820">
    <property type="component" value="Chromosome I"/>
</dbReference>
<evidence type="ECO:0000256" key="8">
    <source>
        <dbReference type="RuleBase" id="RU363009"/>
    </source>
</evidence>
<sequence>MARNFRETNIEILDRHVPFDLVASDHRRIVGQIDDIDIGYMRVDRIGSHPMSSVQLAIRMKRMMECCRDMGFLWKTAKLGLKEGLVAGAVKLSIDNDIWSTNNVKGSELYQKLKKYILPGTVVFSQQLPTVEDVQLKAGGTWNNAVDSVCYFLEHYIWS</sequence>
<evidence type="ECO:0000256" key="2">
    <source>
        <dbReference type="ARBA" id="ARBA00006771"/>
    </source>
</evidence>
<dbReference type="GO" id="GO:0042407">
    <property type="term" value="P:cristae formation"/>
    <property type="evidence" value="ECO:0007669"/>
    <property type="project" value="TreeGrafter"/>
</dbReference>
<dbReference type="KEGG" id="crq:GCK72_001347"/>
<evidence type="ECO:0000313" key="10">
    <source>
        <dbReference type="Proteomes" id="UP000483820"/>
    </source>
</evidence>
<keyword evidence="7" id="KW-0472">Membrane</keyword>
<comment type="subunit">
    <text evidence="8">Component of the mitochondrial contact site and cristae organizing system (MICOS) complex.</text>
</comment>
<dbReference type="CTD" id="9801588"/>
<evidence type="ECO:0000256" key="6">
    <source>
        <dbReference type="ARBA" id="ARBA00023128"/>
    </source>
</evidence>
<dbReference type="AlphaFoldDB" id="A0A6A5HMR2"/>
<comment type="similarity">
    <text evidence="2 8">Belongs to the MICOS complex subunit Mic13 family.</text>
</comment>
<dbReference type="PANTHER" id="PTHR31816">
    <property type="entry name" value="MICOS COMPLEX SUBUNIT MIC13"/>
    <property type="match status" value="1"/>
</dbReference>
<dbReference type="PANTHER" id="PTHR31816:SF3">
    <property type="entry name" value="MICOS COMPLEX SUBUNIT MIC13"/>
    <property type="match status" value="1"/>
</dbReference>